<protein>
    <recommendedName>
        <fullName evidence="11">3-dehydrosphinganine reductase</fullName>
        <ecNumber evidence="11">1.1.1.102</ecNumber>
    </recommendedName>
</protein>
<name>A0A9J6CEU8_POLVA</name>
<dbReference type="InterPro" id="IPR036291">
    <property type="entry name" value="NAD(P)-bd_dom_sf"/>
</dbReference>
<keyword evidence="10" id="KW-0443">Lipid metabolism</keyword>
<dbReference type="GO" id="GO:0030148">
    <property type="term" value="P:sphingolipid biosynthetic process"/>
    <property type="evidence" value="ECO:0007669"/>
    <property type="project" value="InterPro"/>
</dbReference>
<comment type="pathway">
    <text evidence="3">Sphingolipid metabolism.</text>
</comment>
<keyword evidence="5" id="KW-0547">Nucleotide-binding</keyword>
<dbReference type="PRINTS" id="PR00081">
    <property type="entry name" value="GDHRDH"/>
</dbReference>
<keyword evidence="7" id="KW-0521">NADP</keyword>
<comment type="caution">
    <text evidence="15">The sequence shown here is derived from an EMBL/GenBank/DDBJ whole genome shotgun (WGS) entry which is preliminary data.</text>
</comment>
<dbReference type="AlphaFoldDB" id="A0A9J6CEU8"/>
<dbReference type="PANTHER" id="PTHR43550:SF3">
    <property type="entry name" value="3-KETODIHYDROSPHINGOSINE REDUCTASE"/>
    <property type="match status" value="1"/>
</dbReference>
<dbReference type="Pfam" id="PF00106">
    <property type="entry name" value="adh_short"/>
    <property type="match status" value="1"/>
</dbReference>
<dbReference type="CDD" id="cd08939">
    <property type="entry name" value="KDSR-like_SDR_c"/>
    <property type="match status" value="1"/>
</dbReference>
<evidence type="ECO:0000256" key="5">
    <source>
        <dbReference type="ARBA" id="ARBA00022741"/>
    </source>
</evidence>
<dbReference type="InterPro" id="IPR020904">
    <property type="entry name" value="Sc_DH/Rdtase_CS"/>
</dbReference>
<keyword evidence="16" id="KW-1185">Reference proteome</keyword>
<dbReference type="InterPro" id="IPR002347">
    <property type="entry name" value="SDR_fam"/>
</dbReference>
<evidence type="ECO:0000313" key="15">
    <source>
        <dbReference type="EMBL" id="KAG5680461.1"/>
    </source>
</evidence>
<evidence type="ECO:0000256" key="10">
    <source>
        <dbReference type="ARBA" id="ARBA00023098"/>
    </source>
</evidence>
<keyword evidence="14" id="KW-0812">Transmembrane</keyword>
<comment type="subcellular location">
    <subcellularLocation>
        <location evidence="1">Endoplasmic reticulum</location>
    </subcellularLocation>
</comment>
<gene>
    <name evidence="15" type="ORF">PVAND_009969</name>
</gene>
<evidence type="ECO:0000256" key="11">
    <source>
        <dbReference type="ARBA" id="ARBA00026112"/>
    </source>
</evidence>
<dbReference type="Proteomes" id="UP001107558">
    <property type="component" value="Chromosome 1"/>
</dbReference>
<evidence type="ECO:0000256" key="4">
    <source>
        <dbReference type="ARBA" id="ARBA00006484"/>
    </source>
</evidence>
<evidence type="ECO:0000256" key="9">
    <source>
        <dbReference type="ARBA" id="ARBA00023002"/>
    </source>
</evidence>
<feature type="transmembrane region" description="Helical" evidence="14">
    <location>
        <begin position="282"/>
        <end position="301"/>
    </location>
</feature>
<comment type="function">
    <text evidence="12">Catalyzes the reduction of 3'-oxosphinganine (3-ketodihydrosphingosine/KDS) to sphinganine (dihydrosphingosine/DHS), the second step of de novo sphingolipid biosynthesis.</text>
</comment>
<dbReference type="SUPFAM" id="SSF51735">
    <property type="entry name" value="NAD(P)-binding Rossmann-fold domains"/>
    <property type="match status" value="1"/>
</dbReference>
<dbReference type="GO" id="GO:0047560">
    <property type="term" value="F:3-dehydrosphinganine reductase activity"/>
    <property type="evidence" value="ECO:0007669"/>
    <property type="project" value="UniProtKB-EC"/>
</dbReference>
<dbReference type="GO" id="GO:0005789">
    <property type="term" value="C:endoplasmic reticulum membrane"/>
    <property type="evidence" value="ECO:0007669"/>
    <property type="project" value="TreeGrafter"/>
</dbReference>
<comment type="pathway">
    <text evidence="2">Lipid metabolism; sphingolipid metabolism.</text>
</comment>
<evidence type="ECO:0000256" key="1">
    <source>
        <dbReference type="ARBA" id="ARBA00004240"/>
    </source>
</evidence>
<reference evidence="15" key="1">
    <citation type="submission" date="2021-03" db="EMBL/GenBank/DDBJ databases">
        <title>Chromosome level genome of the anhydrobiotic midge Polypedilum vanderplanki.</title>
        <authorList>
            <person name="Yoshida Y."/>
            <person name="Kikawada T."/>
            <person name="Gusev O."/>
        </authorList>
    </citation>
    <scope>NUCLEOTIDE SEQUENCE</scope>
    <source>
        <strain evidence="15">NIAS01</strain>
        <tissue evidence="15">Whole body or cell culture</tissue>
    </source>
</reference>
<dbReference type="GO" id="GO:0000166">
    <property type="term" value="F:nucleotide binding"/>
    <property type="evidence" value="ECO:0007669"/>
    <property type="project" value="UniProtKB-KW"/>
</dbReference>
<evidence type="ECO:0000313" key="16">
    <source>
        <dbReference type="Proteomes" id="UP001107558"/>
    </source>
</evidence>
<dbReference type="FunFam" id="3.40.50.720:FF:000165">
    <property type="entry name" value="3-ketodihydrosphingosine reductase"/>
    <property type="match status" value="1"/>
</dbReference>
<organism evidence="15 16">
    <name type="scientific">Polypedilum vanderplanki</name>
    <name type="common">Sleeping chironomid midge</name>
    <dbReference type="NCBI Taxonomy" id="319348"/>
    <lineage>
        <taxon>Eukaryota</taxon>
        <taxon>Metazoa</taxon>
        <taxon>Ecdysozoa</taxon>
        <taxon>Arthropoda</taxon>
        <taxon>Hexapoda</taxon>
        <taxon>Insecta</taxon>
        <taxon>Pterygota</taxon>
        <taxon>Neoptera</taxon>
        <taxon>Endopterygota</taxon>
        <taxon>Diptera</taxon>
        <taxon>Nematocera</taxon>
        <taxon>Chironomoidea</taxon>
        <taxon>Chironomidae</taxon>
        <taxon>Chironominae</taxon>
        <taxon>Polypedilum</taxon>
        <taxon>Polypedilum</taxon>
    </lineage>
</organism>
<evidence type="ECO:0000256" key="6">
    <source>
        <dbReference type="ARBA" id="ARBA00022824"/>
    </source>
</evidence>
<keyword evidence="14" id="KW-0472">Membrane</keyword>
<comment type="similarity">
    <text evidence="4">Belongs to the short-chain dehydrogenases/reductases (SDR) family.</text>
</comment>
<evidence type="ECO:0000256" key="12">
    <source>
        <dbReference type="ARBA" id="ARBA00044737"/>
    </source>
</evidence>
<dbReference type="EC" id="1.1.1.102" evidence="11"/>
<feature type="transmembrane region" description="Helical" evidence="14">
    <location>
        <begin position="256"/>
        <end position="276"/>
    </location>
</feature>
<keyword evidence="6" id="KW-0256">Endoplasmic reticulum</keyword>
<accession>A0A9J6CEU8</accession>
<dbReference type="EMBL" id="JADBJN010000001">
    <property type="protein sequence ID" value="KAG5680461.1"/>
    <property type="molecule type" value="Genomic_DNA"/>
</dbReference>
<dbReference type="PROSITE" id="PS00061">
    <property type="entry name" value="ADH_SHORT"/>
    <property type="match status" value="1"/>
</dbReference>
<evidence type="ECO:0000256" key="8">
    <source>
        <dbReference type="ARBA" id="ARBA00022919"/>
    </source>
</evidence>
<evidence type="ECO:0000256" key="7">
    <source>
        <dbReference type="ARBA" id="ARBA00022857"/>
    </source>
</evidence>
<keyword evidence="14" id="KW-1133">Transmembrane helix</keyword>
<dbReference type="PANTHER" id="PTHR43550">
    <property type="entry name" value="3-KETODIHYDROSPHINGOSINE REDUCTASE"/>
    <property type="match status" value="1"/>
</dbReference>
<keyword evidence="9" id="KW-0560">Oxidoreductase</keyword>
<evidence type="ECO:0000256" key="3">
    <source>
        <dbReference type="ARBA" id="ARBA00004991"/>
    </source>
</evidence>
<comment type="catalytic activity">
    <reaction evidence="13">
        <text>sphinganine + NADP(+) = 3-oxosphinganine + NADPH + H(+)</text>
        <dbReference type="Rhea" id="RHEA:22640"/>
        <dbReference type="ChEBI" id="CHEBI:15378"/>
        <dbReference type="ChEBI" id="CHEBI:57783"/>
        <dbReference type="ChEBI" id="CHEBI:57817"/>
        <dbReference type="ChEBI" id="CHEBI:58299"/>
        <dbReference type="ChEBI" id="CHEBI:58349"/>
        <dbReference type="EC" id="1.1.1.102"/>
    </reaction>
    <physiologicalReaction direction="right-to-left" evidence="13">
        <dbReference type="Rhea" id="RHEA:22642"/>
    </physiologicalReaction>
</comment>
<keyword evidence="8" id="KW-0746">Sphingolipid metabolism</keyword>
<dbReference type="Gene3D" id="3.40.50.720">
    <property type="entry name" value="NAD(P)-binding Rossmann-like Domain"/>
    <property type="match status" value="1"/>
</dbReference>
<evidence type="ECO:0000256" key="2">
    <source>
        <dbReference type="ARBA" id="ARBA00004760"/>
    </source>
</evidence>
<dbReference type="InterPro" id="IPR045022">
    <property type="entry name" value="KDSR-like"/>
</dbReference>
<dbReference type="OrthoDB" id="37659at2759"/>
<evidence type="ECO:0000256" key="14">
    <source>
        <dbReference type="SAM" id="Phobius"/>
    </source>
</evidence>
<evidence type="ECO:0000256" key="13">
    <source>
        <dbReference type="ARBA" id="ARBA00048930"/>
    </source>
</evidence>
<proteinExistence type="inferred from homology"/>
<dbReference type="GO" id="GO:0006666">
    <property type="term" value="P:3-keto-sphinganine metabolic process"/>
    <property type="evidence" value="ECO:0007669"/>
    <property type="project" value="InterPro"/>
</dbReference>
<sequence>MIIILVIFFHIIIFQWLTRKKKNVDGKHVVVTGGSSGIGLWVAINAVRKGADVTIVARNVRILEKAVAVIKENCIRDDQKVEYYSLDLSKEHEIIEKGFNDIEAKLGDIYMLVNCAGQALCGVIEDVKPEDARFLMNLNYFGTLYPIQYVLPKMKVKKDGIIVLTSSQAGLMGIYGLGPYSAAKFALRGLAEALSMETKHLGINVTLGLPADTDTPGFANEQKSKPKITQEICSGGGLFKPEDVGKKLFEDALKGNFFSILGFESWILSILCVGMSPWKNPLLGILQSYVMGALRMISFVIQWNFGRIVKKYYQPKEKTN</sequence>